<evidence type="ECO:0000256" key="1">
    <source>
        <dbReference type="ARBA" id="ARBA00022737"/>
    </source>
</evidence>
<evidence type="ECO:0000313" key="4">
    <source>
        <dbReference type="EMBL" id="KAK8055212.1"/>
    </source>
</evidence>
<feature type="domain" description="Nephrocystin 3-like N-terminal" evidence="3">
    <location>
        <begin position="281"/>
        <end position="445"/>
    </location>
</feature>
<dbReference type="Gene3D" id="3.40.50.300">
    <property type="entry name" value="P-loop containing nucleotide triphosphate hydrolases"/>
    <property type="match status" value="1"/>
</dbReference>
<protein>
    <recommendedName>
        <fullName evidence="3">Nephrocystin 3-like N-terminal domain-containing protein</fullName>
    </recommendedName>
</protein>
<gene>
    <name evidence="4" type="ORF">PG993_000439</name>
</gene>
<organism evidence="4 5">
    <name type="scientific">Apiospora rasikravindrae</name>
    <dbReference type="NCBI Taxonomy" id="990691"/>
    <lineage>
        <taxon>Eukaryota</taxon>
        <taxon>Fungi</taxon>
        <taxon>Dikarya</taxon>
        <taxon>Ascomycota</taxon>
        <taxon>Pezizomycotina</taxon>
        <taxon>Sordariomycetes</taxon>
        <taxon>Xylariomycetidae</taxon>
        <taxon>Amphisphaeriales</taxon>
        <taxon>Apiosporaceae</taxon>
        <taxon>Apiospora</taxon>
    </lineage>
</organism>
<name>A0ABR1U8K5_9PEZI</name>
<keyword evidence="5" id="KW-1185">Reference proteome</keyword>
<evidence type="ECO:0000256" key="2">
    <source>
        <dbReference type="SAM" id="Coils"/>
    </source>
</evidence>
<dbReference type="InterPro" id="IPR027417">
    <property type="entry name" value="P-loop_NTPase"/>
</dbReference>
<reference evidence="4 5" key="1">
    <citation type="submission" date="2023-01" db="EMBL/GenBank/DDBJ databases">
        <title>Analysis of 21 Apiospora genomes using comparative genomics revels a genus with tremendous synthesis potential of carbohydrate active enzymes and secondary metabolites.</title>
        <authorList>
            <person name="Sorensen T."/>
        </authorList>
    </citation>
    <scope>NUCLEOTIDE SEQUENCE [LARGE SCALE GENOMIC DNA]</scope>
    <source>
        <strain evidence="4 5">CBS 33761</strain>
    </source>
</reference>
<proteinExistence type="predicted"/>
<dbReference type="PANTHER" id="PTHR10039:SF5">
    <property type="entry name" value="NACHT DOMAIN-CONTAINING PROTEIN"/>
    <property type="match status" value="1"/>
</dbReference>
<comment type="caution">
    <text evidence="4">The sequence shown here is derived from an EMBL/GenBank/DDBJ whole genome shotgun (WGS) entry which is preliminary data.</text>
</comment>
<dbReference type="PANTHER" id="PTHR10039">
    <property type="entry name" value="AMELOGENIN"/>
    <property type="match status" value="1"/>
</dbReference>
<dbReference type="SUPFAM" id="SSF52540">
    <property type="entry name" value="P-loop containing nucleoside triphosphate hydrolases"/>
    <property type="match status" value="1"/>
</dbReference>
<sequence length="561" mass="64250">MDPVSAVGIAAAAAQFIGIGIKAAKLCKEIRDNADYSTDRNKALESLVRDTQQSRKELLTNPPQRVPRRISDLATKCAQAADELLQLLEAVRGAGASKNVSTVRKLFRVMKEKKQIEKLERSIQDKEKLLQALLIDDIWRLLKIEFHERTQRFQTLDRRVQEILGELGSLQGASKADNAQLMKEIETIPTKLISRLDGLETTVKERLEQTDQTGAAFREEVQEMEFHKKFMQSLFFPEMARRETEIKDAAPGTLHWIYGQDLVAKSDEEHSMKCNRATFEGFVDWLRYDDCEYWISGKLGSGKSTLMSYIIDDQNTKKFLKFWSGNEDVLVLSFYFWRLGTDLQNTMLGLLRSLLYQICSAKRGTTSQYIGSIMSKMEIERYRIPAWTEKTLTEAFNAAIQLLEGEHVCIFIDALDEYVGEYDSLFRFIHRAKKDKNIKICVSSRPDVPLVRRLAHCKQLRLQDLNFNDICHFARSKLENNTVDIDVIRDRTEEIAYQIAENAEGVFLWAILVTQAAIQGAECGDDADIILRKIEKTPKAIEEIFASMLGQIDDLAWPIWP</sequence>
<dbReference type="InterPro" id="IPR056884">
    <property type="entry name" value="NPHP3-like_N"/>
</dbReference>
<keyword evidence="1" id="KW-0677">Repeat</keyword>
<accession>A0ABR1U8K5</accession>
<evidence type="ECO:0000259" key="3">
    <source>
        <dbReference type="Pfam" id="PF24883"/>
    </source>
</evidence>
<dbReference type="EMBL" id="JAQQWK010000001">
    <property type="protein sequence ID" value="KAK8055212.1"/>
    <property type="molecule type" value="Genomic_DNA"/>
</dbReference>
<evidence type="ECO:0000313" key="5">
    <source>
        <dbReference type="Proteomes" id="UP001444661"/>
    </source>
</evidence>
<feature type="coiled-coil region" evidence="2">
    <location>
        <begin position="109"/>
        <end position="136"/>
    </location>
</feature>
<dbReference type="Pfam" id="PF24883">
    <property type="entry name" value="NPHP3_N"/>
    <property type="match status" value="1"/>
</dbReference>
<dbReference type="Proteomes" id="UP001444661">
    <property type="component" value="Unassembled WGS sequence"/>
</dbReference>
<keyword evidence="2" id="KW-0175">Coiled coil</keyword>